<comment type="caution">
    <text evidence="1">The sequence shown here is derived from an EMBL/GenBank/DDBJ whole genome shotgun (WGS) entry which is preliminary data.</text>
</comment>
<proteinExistence type="predicted"/>
<organism evidence="1 2">
    <name type="scientific">Nonomuraea guangzhouensis</name>
    <dbReference type="NCBI Taxonomy" id="1291555"/>
    <lineage>
        <taxon>Bacteria</taxon>
        <taxon>Bacillati</taxon>
        <taxon>Actinomycetota</taxon>
        <taxon>Actinomycetes</taxon>
        <taxon>Streptosporangiales</taxon>
        <taxon>Streptosporangiaceae</taxon>
        <taxon>Nonomuraea</taxon>
    </lineage>
</organism>
<reference evidence="2" key="1">
    <citation type="journal article" date="2019" name="Int. J. Syst. Evol. Microbiol.">
        <title>The Global Catalogue of Microorganisms (GCM) 10K type strain sequencing project: providing services to taxonomists for standard genome sequencing and annotation.</title>
        <authorList>
            <consortium name="The Broad Institute Genomics Platform"/>
            <consortium name="The Broad Institute Genome Sequencing Center for Infectious Disease"/>
            <person name="Wu L."/>
            <person name="Ma J."/>
        </authorList>
    </citation>
    <scope>NUCLEOTIDE SEQUENCE [LARGE SCALE GENOMIC DNA]</scope>
    <source>
        <strain evidence="2">CGMCC 1.15399</strain>
    </source>
</reference>
<name>A0ABW4GRY4_9ACTN</name>
<protein>
    <submittedName>
        <fullName evidence="1">Ester cyclase</fullName>
    </submittedName>
</protein>
<dbReference type="Pfam" id="PF07366">
    <property type="entry name" value="SnoaL"/>
    <property type="match status" value="1"/>
</dbReference>
<dbReference type="EMBL" id="JBHUCM010000047">
    <property type="protein sequence ID" value="MFD1545119.1"/>
    <property type="molecule type" value="Genomic_DNA"/>
</dbReference>
<evidence type="ECO:0000313" key="2">
    <source>
        <dbReference type="Proteomes" id="UP001597097"/>
    </source>
</evidence>
<dbReference type="PANTHER" id="PTHR38436:SF1">
    <property type="entry name" value="ESTER CYCLASE"/>
    <property type="match status" value="1"/>
</dbReference>
<sequence length="124" mass="13818">MKDVVMRLYDEVLNQGRLDVADEIIASTLSTAPGDSPGPERIKQISTHIRSALPDMHFDVQDMIAEDNRVATRWTLTGTHTGTFFGVPPTNQPVEIKACVIFELRDDQITNLWPVLDTSSLRPA</sequence>
<dbReference type="Proteomes" id="UP001597097">
    <property type="component" value="Unassembled WGS sequence"/>
</dbReference>
<evidence type="ECO:0000313" key="1">
    <source>
        <dbReference type="EMBL" id="MFD1545119.1"/>
    </source>
</evidence>
<dbReference type="PANTHER" id="PTHR38436">
    <property type="entry name" value="POLYKETIDE CYCLASE SNOAL-LIKE DOMAIN"/>
    <property type="match status" value="1"/>
</dbReference>
<dbReference type="InterPro" id="IPR009959">
    <property type="entry name" value="Cyclase_SnoaL-like"/>
</dbReference>
<gene>
    <name evidence="1" type="ORF">ACFSJ0_49330</name>
</gene>
<accession>A0ABW4GRY4</accession>
<keyword evidence="2" id="KW-1185">Reference proteome</keyword>
<dbReference type="RefSeq" id="WP_219532284.1">
    <property type="nucleotide sequence ID" value="NZ_JAHKRM010000013.1"/>
</dbReference>